<comment type="subcellular location">
    <subcellularLocation>
        <location evidence="1">Membrane</location>
        <topology evidence="1">Peripheral membrane protein</topology>
    </subcellularLocation>
</comment>
<feature type="signal peptide" evidence="7">
    <location>
        <begin position="1"/>
        <end position="20"/>
    </location>
</feature>
<keyword evidence="7" id="KW-0732">Signal</keyword>
<dbReference type="EMBL" id="JBBJCI010000347">
    <property type="protein sequence ID" value="KAK7234102.1"/>
    <property type="molecule type" value="Genomic_DNA"/>
</dbReference>
<keyword evidence="8" id="KW-0812">Transmembrane</keyword>
<organism evidence="8 9">
    <name type="scientific">Aureococcus anophagefferens</name>
    <name type="common">Harmful bloom alga</name>
    <dbReference type="NCBI Taxonomy" id="44056"/>
    <lineage>
        <taxon>Eukaryota</taxon>
        <taxon>Sar</taxon>
        <taxon>Stramenopiles</taxon>
        <taxon>Ochrophyta</taxon>
        <taxon>Pelagophyceae</taxon>
        <taxon>Pelagomonadales</taxon>
        <taxon>Pelagomonadaceae</taxon>
        <taxon>Aureococcus</taxon>
    </lineage>
</organism>
<dbReference type="InterPro" id="IPR005610">
    <property type="entry name" value="PSII_Psb28_class-1"/>
</dbReference>
<comment type="caution">
    <text evidence="8">The sequence shown here is derived from an EMBL/GenBank/DDBJ whole genome shotgun (WGS) entry which is preliminary data.</text>
</comment>
<feature type="region of interest" description="Disordered" evidence="6">
    <location>
        <begin position="89"/>
        <end position="108"/>
    </location>
</feature>
<keyword evidence="3" id="KW-0472">Membrane</keyword>
<dbReference type="PANTHER" id="PTHR34963:SF2">
    <property type="entry name" value="PHOTOSYSTEM II REACTION CENTER PSB28 PROTEIN, CHLOROPLASTIC"/>
    <property type="match status" value="1"/>
</dbReference>
<dbReference type="NCBIfam" id="TIGR03047">
    <property type="entry name" value="PS_II_psb28"/>
    <property type="match status" value="1"/>
</dbReference>
<dbReference type="HAMAP" id="MF_01370">
    <property type="entry name" value="PSII_Psb28"/>
    <property type="match status" value="1"/>
</dbReference>
<feature type="compositionally biased region" description="Basic and acidic residues" evidence="6">
    <location>
        <begin position="99"/>
        <end position="108"/>
    </location>
</feature>
<protein>
    <recommendedName>
        <fullName evidence="5">Photosystem II reaction center Psb28 protein</fullName>
    </recommendedName>
</protein>
<evidence type="ECO:0000256" key="6">
    <source>
        <dbReference type="SAM" id="MobiDB-lite"/>
    </source>
</evidence>
<name>A0ABR1FNF3_AURAN</name>
<proteinExistence type="inferred from homology"/>
<keyword evidence="2 5" id="KW-0602">Photosynthesis</keyword>
<reference evidence="8 9" key="1">
    <citation type="submission" date="2024-03" db="EMBL/GenBank/DDBJ databases">
        <title>Aureococcus anophagefferens CCMP1851 and Kratosvirus quantuckense: Draft genome of a second virus-susceptible host strain in the model system.</title>
        <authorList>
            <person name="Chase E."/>
            <person name="Truchon A.R."/>
            <person name="Schepens W."/>
            <person name="Wilhelm S.W."/>
        </authorList>
    </citation>
    <scope>NUCLEOTIDE SEQUENCE [LARGE SCALE GENOMIC DNA]</scope>
    <source>
        <strain evidence="8 9">CCMP1851</strain>
    </source>
</reference>
<dbReference type="Pfam" id="PF03912">
    <property type="entry name" value="Psb28"/>
    <property type="match status" value="2"/>
</dbReference>
<evidence type="ECO:0000256" key="5">
    <source>
        <dbReference type="RuleBase" id="RU003509"/>
    </source>
</evidence>
<gene>
    <name evidence="8" type="ORF">SO694_00149052</name>
</gene>
<keyword evidence="9" id="KW-1185">Reference proteome</keyword>
<comment type="similarity">
    <text evidence="5">Belongs to the Psb28 family.</text>
</comment>
<evidence type="ECO:0000256" key="4">
    <source>
        <dbReference type="ARBA" id="ARBA00023276"/>
    </source>
</evidence>
<evidence type="ECO:0000313" key="8">
    <source>
        <dbReference type="EMBL" id="KAK7234102.1"/>
    </source>
</evidence>
<accession>A0ABR1FNF3</accession>
<dbReference type="Proteomes" id="UP001363151">
    <property type="component" value="Unassembled WGS sequence"/>
</dbReference>
<evidence type="ECO:0000313" key="9">
    <source>
        <dbReference type="Proteomes" id="UP001363151"/>
    </source>
</evidence>
<dbReference type="Gene3D" id="2.40.30.220">
    <property type="entry name" value="Photosystem II Psb28"/>
    <property type="match status" value="2"/>
</dbReference>
<sequence length="181" mass="19429">MLRFLALATAAVAFAPSARTSPRAFRLAAAEAGAAPAAGIQFYEGMFEPDVPDVKITRSRDGDNGVATFDFQAPSFFNCESEADVPQGAAAAPTAGSKRPSDRRDLARRDLVRPLPGAITAMTMMDEEGELSTPNVNARFVDGDPVGLVVRYEMTTPAAFDRFIRFMGRYAEANGLNFNKA</sequence>
<evidence type="ECO:0000256" key="1">
    <source>
        <dbReference type="ARBA" id="ARBA00004170"/>
    </source>
</evidence>
<evidence type="ECO:0000256" key="2">
    <source>
        <dbReference type="ARBA" id="ARBA00022531"/>
    </source>
</evidence>
<keyword evidence="4 5" id="KW-0604">Photosystem II</keyword>
<evidence type="ECO:0000256" key="7">
    <source>
        <dbReference type="SAM" id="SignalP"/>
    </source>
</evidence>
<dbReference type="PANTHER" id="PTHR34963">
    <property type="match status" value="1"/>
</dbReference>
<feature type="chain" id="PRO_5046734079" description="Photosystem II reaction center Psb28 protein" evidence="7">
    <location>
        <begin position="21"/>
        <end position="181"/>
    </location>
</feature>
<dbReference type="InterPro" id="IPR038676">
    <property type="entry name" value="Psb28_c1_sf"/>
</dbReference>
<evidence type="ECO:0000256" key="3">
    <source>
        <dbReference type="ARBA" id="ARBA00023136"/>
    </source>
</evidence>